<dbReference type="EMBL" id="DSKY01000014">
    <property type="protein sequence ID" value="HDY58917.1"/>
    <property type="molecule type" value="Genomic_DNA"/>
</dbReference>
<evidence type="ECO:0000313" key="3">
    <source>
        <dbReference type="EMBL" id="HDY58917.1"/>
    </source>
</evidence>
<evidence type="ECO:0000259" key="2">
    <source>
        <dbReference type="Pfam" id="PF04773"/>
    </source>
</evidence>
<dbReference type="InterPro" id="IPR006860">
    <property type="entry name" value="FecR"/>
</dbReference>
<reference evidence="3" key="1">
    <citation type="journal article" date="2020" name="mSystems">
        <title>Genome- and Community-Level Interaction Insights into Carbon Utilization and Element Cycling Functions of Hydrothermarchaeota in Hydrothermal Sediment.</title>
        <authorList>
            <person name="Zhou Z."/>
            <person name="Liu Y."/>
            <person name="Xu W."/>
            <person name="Pan J."/>
            <person name="Luo Z.H."/>
            <person name="Li M."/>
        </authorList>
    </citation>
    <scope>NUCLEOTIDE SEQUENCE [LARGE SCALE GENOMIC DNA]</scope>
    <source>
        <strain evidence="3">SpSt-258</strain>
    </source>
</reference>
<feature type="coiled-coil region" evidence="1">
    <location>
        <begin position="201"/>
        <end position="228"/>
    </location>
</feature>
<protein>
    <recommendedName>
        <fullName evidence="2">FecR protein domain-containing protein</fullName>
    </recommendedName>
</protein>
<dbReference type="AlphaFoldDB" id="A0A7V0Z5B2"/>
<dbReference type="PANTHER" id="PTHR38731:SF1">
    <property type="entry name" value="FECR PROTEIN DOMAIN-CONTAINING PROTEIN"/>
    <property type="match status" value="1"/>
</dbReference>
<dbReference type="Pfam" id="PF04773">
    <property type="entry name" value="FecR"/>
    <property type="match status" value="1"/>
</dbReference>
<proteinExistence type="predicted"/>
<feature type="domain" description="FecR protein" evidence="2">
    <location>
        <begin position="50"/>
        <end position="149"/>
    </location>
</feature>
<keyword evidence="1" id="KW-0175">Coiled coil</keyword>
<sequence length="236" mass="26509">MNIIAGVLLLSLISAEVPAKITYLVGNVIVERGGKKYVGVLNAQLYINDIITTYSESVCEIQFADYSLVRVEPNSSIRIEKKEKVNNKFFQRIFASIGDVITKVAKLNKGDEVVVKTDAAQAYIRGTTFKTSVDKEGKSSFSVFVGKIKVKSLVEGAKEILIGKDFTAKIGKGELKPFVEKLPFEEIKQFAEKYKDFLDRGKLLDSLREKAEKEIEEKKKELIKEGKKKVKGCIFW</sequence>
<evidence type="ECO:0000256" key="1">
    <source>
        <dbReference type="SAM" id="Coils"/>
    </source>
</evidence>
<gene>
    <name evidence="3" type="ORF">ENP86_05115</name>
</gene>
<accession>A0A7V0Z5B2</accession>
<name>A0A7V0Z5B2_UNCW3</name>
<dbReference type="PANTHER" id="PTHR38731">
    <property type="entry name" value="LIPL45-RELATED LIPOPROTEIN-RELATED"/>
    <property type="match status" value="1"/>
</dbReference>
<organism evidence="3">
    <name type="scientific">candidate division WOR-3 bacterium</name>
    <dbReference type="NCBI Taxonomy" id="2052148"/>
    <lineage>
        <taxon>Bacteria</taxon>
        <taxon>Bacteria division WOR-3</taxon>
    </lineage>
</organism>
<comment type="caution">
    <text evidence="3">The sequence shown here is derived from an EMBL/GenBank/DDBJ whole genome shotgun (WGS) entry which is preliminary data.</text>
</comment>
<dbReference type="Gene3D" id="2.60.120.1440">
    <property type="match status" value="1"/>
</dbReference>